<dbReference type="OrthoDB" id="479677at2"/>
<dbReference type="PANTHER" id="PTHR39184:SF1">
    <property type="entry name" value="PBSX PHAGE TERMINASE LARGE SUBUNIT"/>
    <property type="match status" value="1"/>
</dbReference>
<accession>A0A1S8GPD7</accession>
<feature type="domain" description="Phage terminase large subunit N-terminal" evidence="1">
    <location>
        <begin position="23"/>
        <end position="211"/>
    </location>
</feature>
<evidence type="ECO:0000259" key="1">
    <source>
        <dbReference type="Pfam" id="PF04466"/>
    </source>
</evidence>
<comment type="caution">
    <text evidence="3">The sequence shown here is derived from an EMBL/GenBank/DDBJ whole genome shotgun (WGS) entry which is preliminary data.</text>
</comment>
<reference evidence="3 4" key="1">
    <citation type="journal article" date="2016" name="PLoS ONE">
        <title>Whole-Genome Sequence Analysis of Bombella intestini LMG 28161T, a Novel Acetic Acid Bacterium Isolated from the Crop of a Red-Tailed Bumble Bee, Bombus lapidarius.</title>
        <authorList>
            <person name="Li L."/>
            <person name="Illeghems K."/>
            <person name="Van Kerrebroeck S."/>
            <person name="Borremans W."/>
            <person name="Cleenwerck I."/>
            <person name="Smagghe G."/>
            <person name="De Vuyst L."/>
            <person name="Vandamme P."/>
        </authorList>
    </citation>
    <scope>NUCLEOTIDE SEQUENCE [LARGE SCALE GENOMIC DNA]</scope>
    <source>
        <strain evidence="3 4">R-52487</strain>
    </source>
</reference>
<dbReference type="InterPro" id="IPR035413">
    <property type="entry name" value="Terminase_L_C"/>
</dbReference>
<organism evidence="3 4">
    <name type="scientific">Bombella intestini</name>
    <dbReference type="NCBI Taxonomy" id="1539051"/>
    <lineage>
        <taxon>Bacteria</taxon>
        <taxon>Pseudomonadati</taxon>
        <taxon>Pseudomonadota</taxon>
        <taxon>Alphaproteobacteria</taxon>
        <taxon>Acetobacterales</taxon>
        <taxon>Acetobacteraceae</taxon>
        <taxon>Bombella</taxon>
    </lineage>
</organism>
<dbReference type="InterPro" id="IPR035412">
    <property type="entry name" value="Terminase_L_N"/>
</dbReference>
<dbReference type="Gene3D" id="3.30.420.280">
    <property type="match status" value="1"/>
</dbReference>
<dbReference type="STRING" id="1539051.AL01_05465"/>
<evidence type="ECO:0008006" key="5">
    <source>
        <dbReference type="Google" id="ProtNLM"/>
    </source>
</evidence>
<sequence length="409" mass="47364">MTTDQLTIMTPRAFAPLLRPARYKGIWGGRGSGKSHFFAELLIEQATLRPGLRAVCIREIQKSLTMSVHQLLRDTIARLNLSHLFTVLEREIRTPGGGVILFQGMQTHNAETIKSLEGMDIAWVEEAQSLSATSLKLLRPTIRKPHSEIWFSWNPNHPSDPVDAFMRGADTKNDPSFVTICANWSDNPWFPDVLNLERKWDQKQRPRDYDHIWEGDYQQHHEALIFPDRIIIEEFSTPENSRFYFGVDWGFSRDPTAIIRCFIHDDILYIDHEAGGTHIPLDHLPTLFDKIPAIRRWPIRADSARPETINYLKTRHHFRISAARKWPGSVKDGIERLRSFHAIRIHPRCTETAREFRLYRYRTDPLTGDILPQIEDTNNHYIDALRYALDGLITNCSPLPDFSRFAPPT</sequence>
<dbReference type="RefSeq" id="WP_077396430.1">
    <property type="nucleotide sequence ID" value="NZ_JATM01000003.1"/>
</dbReference>
<dbReference type="Proteomes" id="UP000200980">
    <property type="component" value="Unassembled WGS sequence"/>
</dbReference>
<evidence type="ECO:0000313" key="4">
    <source>
        <dbReference type="Proteomes" id="UP000200980"/>
    </source>
</evidence>
<name>A0A1S8GPD7_9PROT</name>
<gene>
    <name evidence="3" type="ORF">AL01_05465</name>
</gene>
<protein>
    <recommendedName>
        <fullName evidence="5">Terminase</fullName>
    </recommendedName>
</protein>
<dbReference type="InterPro" id="IPR052380">
    <property type="entry name" value="Viral_DNA_packaging_terminase"/>
</dbReference>
<dbReference type="InterPro" id="IPR006437">
    <property type="entry name" value="Phage_terminase_lsu"/>
</dbReference>
<dbReference type="AlphaFoldDB" id="A0A1S8GPD7"/>
<dbReference type="Pfam" id="PF17288">
    <property type="entry name" value="Terminase_3C"/>
    <property type="match status" value="1"/>
</dbReference>
<dbReference type="PANTHER" id="PTHR39184">
    <property type="match status" value="1"/>
</dbReference>
<dbReference type="NCBIfam" id="TIGR01547">
    <property type="entry name" value="phage_term_2"/>
    <property type="match status" value="1"/>
</dbReference>
<dbReference type="Gene3D" id="3.40.50.300">
    <property type="entry name" value="P-loop containing nucleotide triphosphate hydrolases"/>
    <property type="match status" value="1"/>
</dbReference>
<feature type="domain" description="Phage terminase large subunit C-terminal" evidence="2">
    <location>
        <begin position="248"/>
        <end position="390"/>
    </location>
</feature>
<dbReference type="InterPro" id="IPR027417">
    <property type="entry name" value="P-loop_NTPase"/>
</dbReference>
<dbReference type="EMBL" id="JATM01000003">
    <property type="protein sequence ID" value="OOL18256.1"/>
    <property type="molecule type" value="Genomic_DNA"/>
</dbReference>
<proteinExistence type="predicted"/>
<keyword evidence="4" id="KW-1185">Reference proteome</keyword>
<evidence type="ECO:0000313" key="3">
    <source>
        <dbReference type="EMBL" id="OOL18256.1"/>
    </source>
</evidence>
<evidence type="ECO:0000259" key="2">
    <source>
        <dbReference type="Pfam" id="PF17288"/>
    </source>
</evidence>
<dbReference type="Pfam" id="PF04466">
    <property type="entry name" value="Terminase_3"/>
    <property type="match status" value="1"/>
</dbReference>